<dbReference type="EMBL" id="CP159289">
    <property type="protein sequence ID" value="XCH24465.1"/>
    <property type="molecule type" value="Genomic_DNA"/>
</dbReference>
<dbReference type="SUPFAM" id="SSF56300">
    <property type="entry name" value="Metallo-dependent phosphatases"/>
    <property type="match status" value="1"/>
</dbReference>
<sequence length="354" mass="39241">MLLLATGQLRASAQPAVMRRLIFIGDAGEINPKQHKALADAAAHILPGRSIVMFLGDNIYPHGMGLPGSPEEKETQAIIRSQFMPMRAAGAATYFVPGNHDWDKSGKLGLAKIRRQGEFLKEQNDPGLRMVPADGCPDPVEIPLGDSLVVVAYDSEWWLFPHRKPAEGDGCACTGKEEVLARMRQIRDKNAGKFVILASHHPFRSYGTHGGKYSLKDHIFPLTAVKKWLWVPLPVIGSLYPLLRSTIRNPEDMGHAWYKELIGSVTDVFKARAGIVYVAGHEHGLQFIRDDITQVVSGSGAKHSYARKGRHSLFADSRQGFVTIDLMSDKSLQIVYRALEGGEIREVFSYRVSY</sequence>
<gene>
    <name evidence="4" type="ORF">ABV298_29895</name>
</gene>
<feature type="domain" description="Calcineurin-like phosphoesterase" evidence="3">
    <location>
        <begin position="20"/>
        <end position="216"/>
    </location>
</feature>
<dbReference type="PANTHER" id="PTHR10161:SF14">
    <property type="entry name" value="TARTRATE-RESISTANT ACID PHOSPHATASE TYPE 5"/>
    <property type="match status" value="1"/>
</dbReference>
<evidence type="ECO:0000313" key="4">
    <source>
        <dbReference type="EMBL" id="XCH24465.1"/>
    </source>
</evidence>
<reference evidence="4" key="1">
    <citation type="submission" date="2024-06" db="EMBL/GenBank/DDBJ databases">
        <title>Sequencing and assembly of the genome of Dyadobacter sp. strain 676, a symbiont of Cyamopsis tetragonoloba.</title>
        <authorList>
            <person name="Guro P."/>
            <person name="Sazanova A."/>
            <person name="Kuznetsova I."/>
            <person name="Belimov A."/>
            <person name="Safronova V."/>
        </authorList>
    </citation>
    <scope>NUCLEOTIDE SEQUENCE</scope>
    <source>
        <strain evidence="4">676</strain>
    </source>
</reference>
<evidence type="ECO:0000256" key="2">
    <source>
        <dbReference type="ARBA" id="ARBA00022801"/>
    </source>
</evidence>
<keyword evidence="1" id="KW-0732">Signal</keyword>
<organism evidence="4">
    <name type="scientific">Dyadobacter sp. 676</name>
    <dbReference type="NCBI Taxonomy" id="3088362"/>
    <lineage>
        <taxon>Bacteria</taxon>
        <taxon>Pseudomonadati</taxon>
        <taxon>Bacteroidota</taxon>
        <taxon>Cytophagia</taxon>
        <taxon>Cytophagales</taxon>
        <taxon>Spirosomataceae</taxon>
        <taxon>Dyadobacter</taxon>
    </lineage>
</organism>
<protein>
    <submittedName>
        <fullName evidence="4">Metallophosphoesterase</fullName>
    </submittedName>
</protein>
<dbReference type="PANTHER" id="PTHR10161">
    <property type="entry name" value="TARTRATE-RESISTANT ACID PHOSPHATASE TYPE 5"/>
    <property type="match status" value="1"/>
</dbReference>
<keyword evidence="2" id="KW-0378">Hydrolase</keyword>
<dbReference type="AlphaFoldDB" id="A0AAU8FIR5"/>
<dbReference type="Pfam" id="PF00149">
    <property type="entry name" value="Metallophos"/>
    <property type="match status" value="1"/>
</dbReference>
<name>A0AAU8FIR5_9BACT</name>
<dbReference type="RefSeq" id="WP_353719783.1">
    <property type="nucleotide sequence ID" value="NZ_CP159289.1"/>
</dbReference>
<dbReference type="GO" id="GO:0016787">
    <property type="term" value="F:hydrolase activity"/>
    <property type="evidence" value="ECO:0007669"/>
    <property type="project" value="UniProtKB-KW"/>
</dbReference>
<accession>A0AAU8FIR5</accession>
<dbReference type="InterPro" id="IPR029052">
    <property type="entry name" value="Metallo-depent_PP-like"/>
</dbReference>
<dbReference type="InterPro" id="IPR004843">
    <property type="entry name" value="Calcineurin-like_PHP"/>
</dbReference>
<evidence type="ECO:0000259" key="3">
    <source>
        <dbReference type="Pfam" id="PF00149"/>
    </source>
</evidence>
<proteinExistence type="predicted"/>
<dbReference type="Gene3D" id="3.60.21.10">
    <property type="match status" value="2"/>
</dbReference>
<dbReference type="InterPro" id="IPR051558">
    <property type="entry name" value="Metallophosphoesterase_PAP"/>
</dbReference>
<evidence type="ECO:0000256" key="1">
    <source>
        <dbReference type="ARBA" id="ARBA00022729"/>
    </source>
</evidence>